<feature type="signal peptide" evidence="22">
    <location>
        <begin position="1"/>
        <end position="27"/>
    </location>
</feature>
<feature type="transmembrane region" description="Helical" evidence="21">
    <location>
        <begin position="558"/>
        <end position="579"/>
    </location>
</feature>
<dbReference type="InterPro" id="IPR013083">
    <property type="entry name" value="Znf_RING/FYVE/PHD"/>
</dbReference>
<dbReference type="InterPro" id="IPR021319">
    <property type="entry name" value="DUF2921"/>
</dbReference>
<keyword evidence="8 22" id="KW-0732">Signal</keyword>
<feature type="transmembrane region" description="Helical" evidence="21">
    <location>
        <begin position="468"/>
        <end position="487"/>
    </location>
</feature>
<dbReference type="GO" id="GO:0043161">
    <property type="term" value="P:proteasome-mediated ubiquitin-dependent protein catabolic process"/>
    <property type="evidence" value="ECO:0007669"/>
    <property type="project" value="TreeGrafter"/>
</dbReference>
<dbReference type="PANTHER" id="PTHR22763">
    <property type="entry name" value="RING ZINC FINGER PROTEIN"/>
    <property type="match status" value="1"/>
</dbReference>
<evidence type="ECO:0000256" key="21">
    <source>
        <dbReference type="SAM" id="Phobius"/>
    </source>
</evidence>
<dbReference type="AlphaFoldDB" id="A0A367L2V9"/>
<dbReference type="GO" id="GO:0061630">
    <property type="term" value="F:ubiquitin protein ligase activity"/>
    <property type="evidence" value="ECO:0007669"/>
    <property type="project" value="UniProtKB-EC"/>
</dbReference>
<feature type="transmembrane region" description="Helical" evidence="21">
    <location>
        <begin position="585"/>
        <end position="604"/>
    </location>
</feature>
<evidence type="ECO:0000256" key="7">
    <source>
        <dbReference type="ARBA" id="ARBA00022723"/>
    </source>
</evidence>
<evidence type="ECO:0000256" key="20">
    <source>
        <dbReference type="SAM" id="MobiDB-lite"/>
    </source>
</evidence>
<comment type="function">
    <text evidence="14">Catalytic component of the DSC E3 ubiquitin ligase complex which is required for the srbA transcriptional activator proteolytic cleavage to release the soluble transcription factor from the membrane in low oxygen or sterol conditions. Required for growth during hypoxia and triazole drug susceptibility, as well as for virulence in a murine model of invasive pulmonary aspergillosis (IPA).</text>
</comment>
<feature type="region of interest" description="Disordered" evidence="20">
    <location>
        <begin position="494"/>
        <end position="517"/>
    </location>
</feature>
<dbReference type="GO" id="GO:0016567">
    <property type="term" value="P:protein ubiquitination"/>
    <property type="evidence" value="ECO:0007669"/>
    <property type="project" value="UniProtKB-UniPathway"/>
</dbReference>
<evidence type="ECO:0000256" key="4">
    <source>
        <dbReference type="ARBA" id="ARBA00012483"/>
    </source>
</evidence>
<dbReference type="PROSITE" id="PS50089">
    <property type="entry name" value="ZF_RING_2"/>
    <property type="match status" value="1"/>
</dbReference>
<keyword evidence="6 21" id="KW-0812">Transmembrane</keyword>
<dbReference type="InterPro" id="IPR024766">
    <property type="entry name" value="Znf_RING_H2"/>
</dbReference>
<organism evidence="24 25">
    <name type="scientific">Ophiocordyceps polyrhachis-furcata BCC 54312</name>
    <dbReference type="NCBI Taxonomy" id="1330021"/>
    <lineage>
        <taxon>Eukaryota</taxon>
        <taxon>Fungi</taxon>
        <taxon>Dikarya</taxon>
        <taxon>Ascomycota</taxon>
        <taxon>Pezizomycotina</taxon>
        <taxon>Sordariomycetes</taxon>
        <taxon>Hypocreomycetidae</taxon>
        <taxon>Hypocreales</taxon>
        <taxon>Ophiocordycipitaceae</taxon>
        <taxon>Ophiocordyceps</taxon>
    </lineage>
</organism>
<evidence type="ECO:0000256" key="2">
    <source>
        <dbReference type="ARBA" id="ARBA00004127"/>
    </source>
</evidence>
<evidence type="ECO:0000256" key="9">
    <source>
        <dbReference type="ARBA" id="ARBA00022771"/>
    </source>
</evidence>
<keyword evidence="10" id="KW-0833">Ubl conjugation pathway</keyword>
<feature type="chain" id="PRO_5016975940" description="DSC E3 ubiquitin ligase complex subunit A" evidence="22">
    <location>
        <begin position="28"/>
        <end position="794"/>
    </location>
</feature>
<dbReference type="EMBL" id="LKCN02000018">
    <property type="protein sequence ID" value="RCI08771.1"/>
    <property type="molecule type" value="Genomic_DNA"/>
</dbReference>
<sequence length="794" mass="88131">MAFYRHPVVGLILVLLLLWSFFPESENRSTTLSEIATSHLSRYRDALDTLSASAWGDFSPDAAPANTTSRFLNLTGFREVDGFAWDDLTKFRERVLRLSRHAISPVAGRQLWDVAQGDPVWANPSGTLRGEWVRRSGSVSRRYDSYNLSLSVPAMDWVGDRVEWARNITGAQGRMTLRLEANRTVIRYDDMAPDTRPLSGGSIRDIKGAVIIEDLDGSGQSWDMRLYGVHWPRQGVILMTTTSEKFEGIFGLPHLAPSPDFFLSSQMMLNDTLERVISRKQRNIKVDPNIPWNSNVGSPLYTAYPSPNCELVMYAQVLPPLERAMDGAASSEERLRAIESEVENPIGAAVGPIPPLELSVIVYSPDCAFFLETNGPPDFLPSKRSHLVGLKAASHTTRVKRWISAFALVIFAQVYLFKQQIQETFTPSTIARISFWTISAMTIVDGIAFIAALTWIPSSRATYQPTALFAFAAFLSTLTAGCLLAKIHEAQLPESRSRRDANPGDGRAAPADAGFAPEPIIVPSDQDVDAEITAAASAVPRAATGGSLPSPQQTFQSVVGRLFIFSLCIIFVAVSSSTWPPGSRSVFLSLCAFVYLSLWVPQIYRNTMRNCRHSMSWRFVIGQTVLRLLPVAYFWIHEDNFLFARPDRTAFSVLFCWVSLQLAVLAVQEVMGPRFGVPDSWTPDGWDYHPVLHEEAIEGGRLPIGLAAGASWHGSDAASKSGNVRVVECAICHEPVDVPVVKAGGEEDGSVKSVFARRLYMMTPCRHIFHTRCLEVWMRYRLQCPICREDLPPI</sequence>
<evidence type="ECO:0000256" key="22">
    <source>
        <dbReference type="SAM" id="SignalP"/>
    </source>
</evidence>
<evidence type="ECO:0000313" key="25">
    <source>
        <dbReference type="Proteomes" id="UP000253664"/>
    </source>
</evidence>
<feature type="compositionally biased region" description="Low complexity" evidence="20">
    <location>
        <begin position="503"/>
        <end position="517"/>
    </location>
</feature>
<keyword evidence="9 19" id="KW-0863">Zinc-finger</keyword>
<feature type="transmembrane region" description="Helical" evidence="21">
    <location>
        <begin position="429"/>
        <end position="456"/>
    </location>
</feature>
<feature type="transmembrane region" description="Helical" evidence="21">
    <location>
        <begin position="399"/>
        <end position="417"/>
    </location>
</feature>
<proteinExistence type="predicted"/>
<evidence type="ECO:0000256" key="15">
    <source>
        <dbReference type="ARBA" id="ARBA00063126"/>
    </source>
</evidence>
<comment type="subunit">
    <text evidence="15">Component of the DSC E3 ubiquitin ligase complex composed of dscA, dscB, dscC and dscD.</text>
</comment>
<dbReference type="STRING" id="1330021.A0A367L2V9"/>
<evidence type="ECO:0000256" key="6">
    <source>
        <dbReference type="ARBA" id="ARBA00022692"/>
    </source>
</evidence>
<dbReference type="InterPro" id="IPR001841">
    <property type="entry name" value="Znf_RING"/>
</dbReference>
<reference evidence="24 25" key="1">
    <citation type="journal article" date="2015" name="BMC Genomics">
        <title>Insights from the genome of Ophiocordyceps polyrhachis-furcata to pathogenicity and host specificity in insect fungi.</title>
        <authorList>
            <person name="Wichadakul D."/>
            <person name="Kobmoo N."/>
            <person name="Ingsriswang S."/>
            <person name="Tangphatsornruang S."/>
            <person name="Chantasingh D."/>
            <person name="Luangsa-ard J.J."/>
            <person name="Eurwilaichitr L."/>
        </authorList>
    </citation>
    <scope>NUCLEOTIDE SEQUENCE [LARGE SCALE GENOMIC DNA]</scope>
    <source>
        <strain evidence="24 25">BCC 54312</strain>
    </source>
</reference>
<keyword evidence="5" id="KW-0808">Transferase</keyword>
<evidence type="ECO:0000256" key="5">
    <source>
        <dbReference type="ARBA" id="ARBA00022679"/>
    </source>
</evidence>
<evidence type="ECO:0000256" key="11">
    <source>
        <dbReference type="ARBA" id="ARBA00022833"/>
    </source>
</evidence>
<name>A0A367L2V9_9HYPO</name>
<protein>
    <recommendedName>
        <fullName evidence="16">DSC E3 ubiquitin ligase complex subunit A</fullName>
        <ecNumber evidence="4">2.3.2.27</ecNumber>
    </recommendedName>
    <alternativeName>
        <fullName evidence="17">Defective for SREBP cleavage protein A</fullName>
    </alternativeName>
    <alternativeName>
        <fullName evidence="18">RING-type E3 ubiquitin transferase dscA</fullName>
    </alternativeName>
</protein>
<evidence type="ECO:0000256" key="1">
    <source>
        <dbReference type="ARBA" id="ARBA00000900"/>
    </source>
</evidence>
<accession>A0A367L2V9</accession>
<evidence type="ECO:0000256" key="8">
    <source>
        <dbReference type="ARBA" id="ARBA00022729"/>
    </source>
</evidence>
<dbReference type="OrthoDB" id="9984778at2759"/>
<evidence type="ECO:0000256" key="3">
    <source>
        <dbReference type="ARBA" id="ARBA00004906"/>
    </source>
</evidence>
<dbReference type="FunFam" id="3.30.40.10:FF:000626">
    <property type="entry name" value="Transmembrane ubiquitin ligase 1"/>
    <property type="match status" value="1"/>
</dbReference>
<evidence type="ECO:0000256" key="19">
    <source>
        <dbReference type="PROSITE-ProRule" id="PRU00175"/>
    </source>
</evidence>
<evidence type="ECO:0000256" key="10">
    <source>
        <dbReference type="ARBA" id="ARBA00022786"/>
    </source>
</evidence>
<evidence type="ECO:0000256" key="12">
    <source>
        <dbReference type="ARBA" id="ARBA00022989"/>
    </source>
</evidence>
<dbReference type="SMART" id="SM00184">
    <property type="entry name" value="RING"/>
    <property type="match status" value="1"/>
</dbReference>
<dbReference type="InterPro" id="IPR050731">
    <property type="entry name" value="HRD1_E3_ubiq-ligases"/>
</dbReference>
<evidence type="ECO:0000256" key="14">
    <source>
        <dbReference type="ARBA" id="ARBA00056116"/>
    </source>
</evidence>
<dbReference type="Pfam" id="PF11145">
    <property type="entry name" value="DUF2921"/>
    <property type="match status" value="1"/>
</dbReference>
<feature type="transmembrane region" description="Helical" evidence="21">
    <location>
        <begin position="616"/>
        <end position="636"/>
    </location>
</feature>
<keyword evidence="11" id="KW-0862">Zinc</keyword>
<keyword evidence="13 21" id="KW-0472">Membrane</keyword>
<evidence type="ECO:0000256" key="16">
    <source>
        <dbReference type="ARBA" id="ARBA00071072"/>
    </source>
</evidence>
<evidence type="ECO:0000259" key="23">
    <source>
        <dbReference type="PROSITE" id="PS50089"/>
    </source>
</evidence>
<evidence type="ECO:0000256" key="17">
    <source>
        <dbReference type="ARBA" id="ARBA00077885"/>
    </source>
</evidence>
<evidence type="ECO:0000313" key="24">
    <source>
        <dbReference type="EMBL" id="RCI08771.1"/>
    </source>
</evidence>
<comment type="caution">
    <text evidence="24">The sequence shown here is derived from an EMBL/GenBank/DDBJ whole genome shotgun (WGS) entry which is preliminary data.</text>
</comment>
<dbReference type="Pfam" id="PF12678">
    <property type="entry name" value="zf-rbx1"/>
    <property type="match status" value="1"/>
</dbReference>
<keyword evidence="25" id="KW-1185">Reference proteome</keyword>
<feature type="domain" description="RING-type" evidence="23">
    <location>
        <begin position="729"/>
        <end position="788"/>
    </location>
</feature>
<keyword evidence="7" id="KW-0479">Metal-binding</keyword>
<keyword evidence="12 21" id="KW-1133">Transmembrane helix</keyword>
<comment type="pathway">
    <text evidence="3">Protein modification; protein ubiquitination.</text>
</comment>
<dbReference type="UniPathway" id="UPA00143"/>
<dbReference type="GO" id="GO:0044695">
    <property type="term" value="C:Dsc E3 ubiquitin ligase complex"/>
    <property type="evidence" value="ECO:0007669"/>
    <property type="project" value="TreeGrafter"/>
</dbReference>
<dbReference type="GO" id="GO:0008270">
    <property type="term" value="F:zinc ion binding"/>
    <property type="evidence" value="ECO:0007669"/>
    <property type="project" value="UniProtKB-KW"/>
</dbReference>
<evidence type="ECO:0000256" key="13">
    <source>
        <dbReference type="ARBA" id="ARBA00023136"/>
    </source>
</evidence>
<dbReference type="EC" id="2.3.2.27" evidence="4"/>
<dbReference type="Gene3D" id="3.30.40.10">
    <property type="entry name" value="Zinc/RING finger domain, C3HC4 (zinc finger)"/>
    <property type="match status" value="1"/>
</dbReference>
<evidence type="ECO:0000256" key="18">
    <source>
        <dbReference type="ARBA" id="ARBA00082128"/>
    </source>
</evidence>
<comment type="catalytic activity">
    <reaction evidence="1">
        <text>S-ubiquitinyl-[E2 ubiquitin-conjugating enzyme]-L-cysteine + [acceptor protein]-L-lysine = [E2 ubiquitin-conjugating enzyme]-L-cysteine + N(6)-ubiquitinyl-[acceptor protein]-L-lysine.</text>
        <dbReference type="EC" id="2.3.2.27"/>
    </reaction>
</comment>
<comment type="subcellular location">
    <subcellularLocation>
        <location evidence="2">Endomembrane system</location>
        <topology evidence="2">Multi-pass membrane protein</topology>
    </subcellularLocation>
</comment>
<dbReference type="SUPFAM" id="SSF57850">
    <property type="entry name" value="RING/U-box"/>
    <property type="match status" value="1"/>
</dbReference>
<dbReference type="PANTHER" id="PTHR22763:SF162">
    <property type="entry name" value="TRANSMEMBRANE E3 UBIQUITIN-PROTEIN LIGASE 1"/>
    <property type="match status" value="1"/>
</dbReference>
<gene>
    <name evidence="24" type="ORF">L249_4813</name>
</gene>
<dbReference type="GO" id="GO:0012505">
    <property type="term" value="C:endomembrane system"/>
    <property type="evidence" value="ECO:0007669"/>
    <property type="project" value="UniProtKB-SubCell"/>
</dbReference>
<dbReference type="Proteomes" id="UP000253664">
    <property type="component" value="Unassembled WGS sequence"/>
</dbReference>